<dbReference type="PANTHER" id="PTHR11306:SF68">
    <property type="entry name" value="NPC INTRACELLULAR CHOLESTEROL TRANSPORTER 2"/>
    <property type="match status" value="1"/>
</dbReference>
<feature type="domain" description="MD-2-related lipid-recognition" evidence="6">
    <location>
        <begin position="56"/>
        <end position="181"/>
    </location>
</feature>
<protein>
    <submittedName>
        <fullName evidence="7">Ecdysteroid-regulated 16 kDa protein</fullName>
    </submittedName>
</protein>
<dbReference type="GO" id="GO:0032367">
    <property type="term" value="P:intracellular cholesterol transport"/>
    <property type="evidence" value="ECO:0007669"/>
    <property type="project" value="InterPro"/>
</dbReference>
<evidence type="ECO:0000256" key="2">
    <source>
        <dbReference type="ARBA" id="ARBA00006370"/>
    </source>
</evidence>
<dbReference type="Pfam" id="PF02221">
    <property type="entry name" value="E1_DerP2_DerF2"/>
    <property type="match status" value="1"/>
</dbReference>
<dbReference type="SUPFAM" id="SSF81296">
    <property type="entry name" value="E set domains"/>
    <property type="match status" value="1"/>
</dbReference>
<evidence type="ECO:0000259" key="6">
    <source>
        <dbReference type="SMART" id="SM00737"/>
    </source>
</evidence>
<dbReference type="InterPro" id="IPR014756">
    <property type="entry name" value="Ig_E-set"/>
</dbReference>
<dbReference type="CDD" id="cd00916">
    <property type="entry name" value="Npc2_like"/>
    <property type="match status" value="1"/>
</dbReference>
<dbReference type="AlphaFoldDB" id="A0A9Q0NH40"/>
<dbReference type="PANTHER" id="PTHR11306">
    <property type="entry name" value="NIEMANN PICK TYPE C2 PROTEIN NPC2-RELATED"/>
    <property type="match status" value="1"/>
</dbReference>
<accession>A0A9Q0NH40</accession>
<dbReference type="GO" id="GO:0032934">
    <property type="term" value="F:sterol binding"/>
    <property type="evidence" value="ECO:0007669"/>
    <property type="project" value="InterPro"/>
</dbReference>
<reference evidence="7" key="1">
    <citation type="submission" date="2022-07" db="EMBL/GenBank/DDBJ databases">
        <authorList>
            <person name="Trinca V."/>
            <person name="Uliana J.V.C."/>
            <person name="Torres T.T."/>
            <person name="Ward R.J."/>
            <person name="Monesi N."/>
        </authorList>
    </citation>
    <scope>NUCLEOTIDE SEQUENCE</scope>
    <source>
        <strain evidence="7">HSMRA1968</strain>
        <tissue evidence="7">Whole embryos</tissue>
    </source>
</reference>
<dbReference type="EMBL" id="WJQU01000001">
    <property type="protein sequence ID" value="KAJ6650008.1"/>
    <property type="molecule type" value="Genomic_DNA"/>
</dbReference>
<name>A0A9Q0NH40_9DIPT</name>
<dbReference type="InterPro" id="IPR033916">
    <property type="entry name" value="ML_Npc2-like"/>
</dbReference>
<evidence type="ECO:0000256" key="1">
    <source>
        <dbReference type="ARBA" id="ARBA00004613"/>
    </source>
</evidence>
<dbReference type="GO" id="GO:0005576">
    <property type="term" value="C:extracellular region"/>
    <property type="evidence" value="ECO:0007669"/>
    <property type="project" value="UniProtKB-SubCell"/>
</dbReference>
<keyword evidence="3" id="KW-0964">Secreted</keyword>
<comment type="caution">
    <text evidence="7">The sequence shown here is derived from an EMBL/GenBank/DDBJ whole genome shotgun (WGS) entry which is preliminary data.</text>
</comment>
<dbReference type="OrthoDB" id="4937502at2759"/>
<evidence type="ECO:0000256" key="4">
    <source>
        <dbReference type="ARBA" id="ARBA00022729"/>
    </source>
</evidence>
<proteinExistence type="inferred from homology"/>
<comment type="similarity">
    <text evidence="2">Belongs to the NPC2 family.</text>
</comment>
<evidence type="ECO:0000256" key="3">
    <source>
        <dbReference type="ARBA" id="ARBA00022525"/>
    </source>
</evidence>
<evidence type="ECO:0000256" key="5">
    <source>
        <dbReference type="ARBA" id="ARBA00023157"/>
    </source>
</evidence>
<dbReference type="InterPro" id="IPR039670">
    <property type="entry name" value="NPC2-like"/>
</dbReference>
<dbReference type="InterPro" id="IPR003172">
    <property type="entry name" value="ML_dom"/>
</dbReference>
<evidence type="ECO:0000313" key="8">
    <source>
        <dbReference type="Proteomes" id="UP001151699"/>
    </source>
</evidence>
<dbReference type="SMART" id="SM00737">
    <property type="entry name" value="ML"/>
    <property type="match status" value="1"/>
</dbReference>
<comment type="subcellular location">
    <subcellularLocation>
        <location evidence="1">Secreted</location>
    </subcellularLocation>
</comment>
<evidence type="ECO:0000313" key="7">
    <source>
        <dbReference type="EMBL" id="KAJ6650008.1"/>
    </source>
</evidence>
<organism evidence="7 8">
    <name type="scientific">Pseudolycoriella hygida</name>
    <dbReference type="NCBI Taxonomy" id="35572"/>
    <lineage>
        <taxon>Eukaryota</taxon>
        <taxon>Metazoa</taxon>
        <taxon>Ecdysozoa</taxon>
        <taxon>Arthropoda</taxon>
        <taxon>Hexapoda</taxon>
        <taxon>Insecta</taxon>
        <taxon>Pterygota</taxon>
        <taxon>Neoptera</taxon>
        <taxon>Endopterygota</taxon>
        <taxon>Diptera</taxon>
        <taxon>Nematocera</taxon>
        <taxon>Sciaroidea</taxon>
        <taxon>Sciaridae</taxon>
        <taxon>Pseudolycoriella</taxon>
    </lineage>
</organism>
<keyword evidence="4" id="KW-0732">Signal</keyword>
<dbReference type="Proteomes" id="UP001151699">
    <property type="component" value="Chromosome A"/>
</dbReference>
<sequence length="184" mass="20524">MHCAQWNRILLSVSFLITTFSLLQILTLAKANSVYLVSRFDDEHSLQFDFDSGTPYKNCGGSRSVIKSVQLTPCDEISEGHCVLRRGINVTCSISFESEENSTTLTAKVFGIIGFVPVPFPCPQPNACENSGIECPMVKGHVYDYSLTAPILEKYPKKKLWVKGELKDDNDELVTCIELPIKIE</sequence>
<keyword evidence="8" id="KW-1185">Reference proteome</keyword>
<gene>
    <name evidence="7" type="primary">ESR16</name>
    <name evidence="7" type="ORF">Bhyg_05251</name>
</gene>
<keyword evidence="5" id="KW-1015">Disulfide bond</keyword>
<dbReference type="Gene3D" id="2.60.40.770">
    <property type="match status" value="1"/>
</dbReference>
<dbReference type="FunFam" id="2.60.40.770:FF:000001">
    <property type="entry name" value="NPC intracellular cholesterol transporter 2"/>
    <property type="match status" value="1"/>
</dbReference>